<keyword evidence="3" id="KW-1185">Reference proteome</keyword>
<dbReference type="EMBL" id="CP136426">
    <property type="protein sequence ID" value="WOC52323.1"/>
    <property type="molecule type" value="Genomic_DNA"/>
</dbReference>
<dbReference type="AlphaFoldDB" id="A0AAU0F2B9"/>
<proteinExistence type="predicted"/>
<protein>
    <recommendedName>
        <fullName evidence="1">Non-haem dioxygenase N-terminal domain-containing protein</fullName>
    </recommendedName>
</protein>
<reference evidence="2" key="1">
    <citation type="submission" date="2023-10" db="EMBL/GenBank/DDBJ databases">
        <title>Characterization and whole genome sequencing of a novel strain of Bergeyella porcorum QD2021 isolated from pig.</title>
        <authorList>
            <person name="Liu G."/>
            <person name="Chen C."/>
            <person name="Han X."/>
        </authorList>
    </citation>
    <scope>NUCLEOTIDE SEQUENCE</scope>
    <source>
        <strain evidence="2">QD2021</strain>
    </source>
</reference>
<dbReference type="InterPro" id="IPR027443">
    <property type="entry name" value="IPNS-like_sf"/>
</dbReference>
<dbReference type="Proteomes" id="UP001432059">
    <property type="component" value="Chromosome"/>
</dbReference>
<dbReference type="Pfam" id="PF14226">
    <property type="entry name" value="DIOX_N"/>
    <property type="match status" value="1"/>
</dbReference>
<evidence type="ECO:0000313" key="3">
    <source>
        <dbReference type="Proteomes" id="UP001432059"/>
    </source>
</evidence>
<dbReference type="SUPFAM" id="SSF51197">
    <property type="entry name" value="Clavaminate synthase-like"/>
    <property type="match status" value="1"/>
</dbReference>
<organism evidence="2 3">
    <name type="scientific">Bergeyella porcorum</name>
    <dbReference type="NCBI Taxonomy" id="1735111"/>
    <lineage>
        <taxon>Bacteria</taxon>
        <taxon>Pseudomonadati</taxon>
        <taxon>Bacteroidota</taxon>
        <taxon>Flavobacteriia</taxon>
        <taxon>Flavobacteriales</taxon>
        <taxon>Weeksellaceae</taxon>
        <taxon>Bergeyella</taxon>
    </lineage>
</organism>
<dbReference type="KEGG" id="bpor:BPO_1676"/>
<feature type="domain" description="Non-haem dioxygenase N-terminal" evidence="1">
    <location>
        <begin position="4"/>
        <end position="70"/>
    </location>
</feature>
<evidence type="ECO:0000259" key="1">
    <source>
        <dbReference type="Pfam" id="PF14226"/>
    </source>
</evidence>
<evidence type="ECO:0000313" key="2">
    <source>
        <dbReference type="EMBL" id="WOC52323.1"/>
    </source>
</evidence>
<accession>A0AAU0F2B9</accession>
<name>A0AAU0F2B9_9FLAO</name>
<dbReference type="InterPro" id="IPR026992">
    <property type="entry name" value="DIOX_N"/>
</dbReference>
<sequence length="81" mass="9452">MNKIPSVDLRDFLSDDPARKQKFVNEIGRAYEEIGFVALKGHFLDDELVEDLYEEVKNFFNLPVKPKVSMKYQELVGKEVM</sequence>
<gene>
    <name evidence="2" type="ORF">BPO_1676</name>
</gene>
<dbReference type="Gene3D" id="2.60.120.330">
    <property type="entry name" value="B-lactam Antibiotic, Isopenicillin N Synthase, Chain"/>
    <property type="match status" value="1"/>
</dbReference>